<accession>A0A5D4SCI5</accession>
<reference evidence="1 2" key="1">
    <citation type="submission" date="2019-08" db="EMBL/GenBank/DDBJ databases">
        <title>Bacillus genomes from the desert of Cuatro Cienegas, Coahuila.</title>
        <authorList>
            <person name="Olmedo-Alvarez G."/>
        </authorList>
    </citation>
    <scope>NUCLEOTIDE SEQUENCE [LARGE SCALE GENOMIC DNA]</scope>
    <source>
        <strain evidence="1 2">CH28_1T</strain>
    </source>
</reference>
<dbReference type="OrthoDB" id="2974077at2"/>
<evidence type="ECO:0000313" key="1">
    <source>
        <dbReference type="EMBL" id="TYS59532.1"/>
    </source>
</evidence>
<dbReference type="AlphaFoldDB" id="A0A5D4SCI5"/>
<organism evidence="1 2">
    <name type="scientific">Sutcliffiella horikoshii</name>
    <dbReference type="NCBI Taxonomy" id="79883"/>
    <lineage>
        <taxon>Bacteria</taxon>
        <taxon>Bacillati</taxon>
        <taxon>Bacillota</taxon>
        <taxon>Bacilli</taxon>
        <taxon>Bacillales</taxon>
        <taxon>Bacillaceae</taxon>
        <taxon>Sutcliffiella</taxon>
    </lineage>
</organism>
<comment type="caution">
    <text evidence="1">The sequence shown here is derived from an EMBL/GenBank/DDBJ whole genome shotgun (WGS) entry which is preliminary data.</text>
</comment>
<protein>
    <submittedName>
        <fullName evidence="1">Fur-regulated basic protein FbpA</fullName>
    </submittedName>
</protein>
<sequence>MSTMLSQAIQHRREFIIDQLLNIGVYKTKNAQLYELCLCDLEREYRFFKRKEENK</sequence>
<name>A0A5D4SCI5_9BACI</name>
<dbReference type="EMBL" id="VTEV01000016">
    <property type="protein sequence ID" value="TYS59532.1"/>
    <property type="molecule type" value="Genomic_DNA"/>
</dbReference>
<gene>
    <name evidence="1" type="primary">fbpA</name>
    <name evidence="1" type="ORF">FZC76_22130</name>
</gene>
<dbReference type="Proteomes" id="UP000322524">
    <property type="component" value="Unassembled WGS sequence"/>
</dbReference>
<dbReference type="Pfam" id="PF13076">
    <property type="entry name" value="Fur_reg_FbpA"/>
    <property type="match status" value="1"/>
</dbReference>
<dbReference type="InterPro" id="IPR025072">
    <property type="entry name" value="Fur_reg_FbpA"/>
</dbReference>
<dbReference type="RefSeq" id="WP_148990259.1">
    <property type="nucleotide sequence ID" value="NZ_VTEV01000016.1"/>
</dbReference>
<evidence type="ECO:0000313" key="2">
    <source>
        <dbReference type="Proteomes" id="UP000322524"/>
    </source>
</evidence>
<proteinExistence type="predicted"/>